<organism evidence="2 3">
    <name type="scientific">Flavivirga aquimarina</name>
    <dbReference type="NCBI Taxonomy" id="2027862"/>
    <lineage>
        <taxon>Bacteria</taxon>
        <taxon>Pseudomonadati</taxon>
        <taxon>Bacteroidota</taxon>
        <taxon>Flavobacteriia</taxon>
        <taxon>Flavobacteriales</taxon>
        <taxon>Flavobacteriaceae</taxon>
        <taxon>Flavivirga</taxon>
    </lineage>
</organism>
<evidence type="ECO:0000313" key="3">
    <source>
        <dbReference type="Proteomes" id="UP001176883"/>
    </source>
</evidence>
<dbReference type="Proteomes" id="UP001176883">
    <property type="component" value="Unassembled WGS sequence"/>
</dbReference>
<dbReference type="Pfam" id="PF04542">
    <property type="entry name" value="Sigma70_r2"/>
    <property type="match status" value="1"/>
</dbReference>
<accession>A0ABT8WB63</accession>
<name>A0ABT8WB63_9FLAO</name>
<dbReference type="RefSeq" id="WP_303277975.1">
    <property type="nucleotide sequence ID" value="NZ_JAUOEK010000119.1"/>
</dbReference>
<dbReference type="EMBL" id="JAUOEK010000119">
    <property type="protein sequence ID" value="MDO5970284.1"/>
    <property type="molecule type" value="Genomic_DNA"/>
</dbReference>
<feature type="domain" description="RNA polymerase sigma-70 region 2" evidence="1">
    <location>
        <begin position="17"/>
        <end position="82"/>
    </location>
</feature>
<dbReference type="InterPro" id="IPR013325">
    <property type="entry name" value="RNA_pol_sigma_r2"/>
</dbReference>
<dbReference type="InterPro" id="IPR007627">
    <property type="entry name" value="RNA_pol_sigma70_r2"/>
</dbReference>
<keyword evidence="3" id="KW-1185">Reference proteome</keyword>
<comment type="caution">
    <text evidence="2">The sequence shown here is derived from an EMBL/GenBank/DDBJ whole genome shotgun (WGS) entry which is preliminary data.</text>
</comment>
<reference evidence="2" key="1">
    <citation type="submission" date="2023-07" db="EMBL/GenBank/DDBJ databases">
        <title>Two novel species in the genus Flavivirga.</title>
        <authorList>
            <person name="Kwon K."/>
        </authorList>
    </citation>
    <scope>NUCLEOTIDE SEQUENCE</scope>
    <source>
        <strain evidence="2">KCTC 52353</strain>
    </source>
</reference>
<gene>
    <name evidence="2" type="ORF">Q4Q35_10750</name>
</gene>
<proteinExistence type="predicted"/>
<protein>
    <submittedName>
        <fullName evidence="2">Sigma factor</fullName>
    </submittedName>
</protein>
<evidence type="ECO:0000313" key="2">
    <source>
        <dbReference type="EMBL" id="MDO5970284.1"/>
    </source>
</evidence>
<sequence>MMRGGKKEITLKRYKQLFESLYPQLCVFADKYINDLDTSKGLVQEVFVKVWEDQTVFQNEKHRTNYFYKVVKDECLNYLKTKHLLKNRIFLN</sequence>
<evidence type="ECO:0000259" key="1">
    <source>
        <dbReference type="Pfam" id="PF04542"/>
    </source>
</evidence>
<dbReference type="Gene3D" id="1.10.1740.10">
    <property type="match status" value="1"/>
</dbReference>
<dbReference type="SUPFAM" id="SSF88946">
    <property type="entry name" value="Sigma2 domain of RNA polymerase sigma factors"/>
    <property type="match status" value="1"/>
</dbReference>